<keyword evidence="1 3" id="KW-0808">Transferase</keyword>
<dbReference type="Gene3D" id="3.40.630.30">
    <property type="match status" value="1"/>
</dbReference>
<comment type="caution">
    <text evidence="3">The sequence shown here is derived from an EMBL/GenBank/DDBJ whole genome shotgun (WGS) entry which is preliminary data.</text>
</comment>
<dbReference type="RefSeq" id="WP_062130174.1">
    <property type="nucleotide sequence ID" value="NZ_LRBG01000031.1"/>
</dbReference>
<proteinExistence type="predicted"/>
<name>A0A149PKP6_9BURK</name>
<dbReference type="AlphaFoldDB" id="A0A149PKP6"/>
<protein>
    <submittedName>
        <fullName evidence="3">GCN5 family acetyltransferase</fullName>
    </submittedName>
</protein>
<organism evidence="3 4">
    <name type="scientific">Paraburkholderia monticola</name>
    <dbReference type="NCBI Taxonomy" id="1399968"/>
    <lineage>
        <taxon>Bacteria</taxon>
        <taxon>Pseudomonadati</taxon>
        <taxon>Pseudomonadota</taxon>
        <taxon>Betaproteobacteria</taxon>
        <taxon>Burkholderiales</taxon>
        <taxon>Burkholderiaceae</taxon>
        <taxon>Paraburkholderia</taxon>
    </lineage>
</organism>
<dbReference type="Proteomes" id="UP000075613">
    <property type="component" value="Unassembled WGS sequence"/>
</dbReference>
<dbReference type="PANTHER" id="PTHR13947:SF37">
    <property type="entry name" value="LD18367P"/>
    <property type="match status" value="1"/>
</dbReference>
<dbReference type="EMBL" id="LRBG01000031">
    <property type="protein sequence ID" value="KXU85476.1"/>
    <property type="molecule type" value="Genomic_DNA"/>
</dbReference>
<dbReference type="PROSITE" id="PS51186">
    <property type="entry name" value="GNAT"/>
    <property type="match status" value="1"/>
</dbReference>
<evidence type="ECO:0000259" key="2">
    <source>
        <dbReference type="PROSITE" id="PS51186"/>
    </source>
</evidence>
<feature type="domain" description="N-acetyltransferase" evidence="2">
    <location>
        <begin position="24"/>
        <end position="189"/>
    </location>
</feature>
<dbReference type="InterPro" id="IPR000182">
    <property type="entry name" value="GNAT_dom"/>
</dbReference>
<evidence type="ECO:0000313" key="4">
    <source>
        <dbReference type="Proteomes" id="UP000075613"/>
    </source>
</evidence>
<evidence type="ECO:0000256" key="1">
    <source>
        <dbReference type="ARBA" id="ARBA00022679"/>
    </source>
</evidence>
<dbReference type="CDD" id="cd04301">
    <property type="entry name" value="NAT_SF"/>
    <property type="match status" value="1"/>
</dbReference>
<dbReference type="STRING" id="1399968.CI15_20105"/>
<dbReference type="OrthoDB" id="9796381at2"/>
<dbReference type="InterPro" id="IPR050769">
    <property type="entry name" value="NAT_camello-type"/>
</dbReference>
<keyword evidence="4" id="KW-1185">Reference proteome</keyword>
<sequence>MSRPPATSAKPLSLTHLKRGVRDVVLRRFDPSRDSYEQLTTMLHRAFERLGAMGLNCTCVDQDVSVTKRRAQAGDCFIVVNDGHIVGTVTLYTRDRESACEHYHRGDVATIRQLAIDPSWQNHGIGKSLLAFAEHWAATRGYTELALDTPYPAAHLVAFYRAQGFRMVDVMRFAGKVYDSAILSKAPVVARTLAAWTHQIALPSARFVRFAV</sequence>
<dbReference type="PANTHER" id="PTHR13947">
    <property type="entry name" value="GNAT FAMILY N-ACETYLTRANSFERASE"/>
    <property type="match status" value="1"/>
</dbReference>
<dbReference type="GO" id="GO:0008080">
    <property type="term" value="F:N-acetyltransferase activity"/>
    <property type="evidence" value="ECO:0007669"/>
    <property type="project" value="InterPro"/>
</dbReference>
<gene>
    <name evidence="3" type="ORF">CI15_20105</name>
</gene>
<evidence type="ECO:0000313" key="3">
    <source>
        <dbReference type="EMBL" id="KXU85476.1"/>
    </source>
</evidence>
<accession>A0A149PKP6</accession>
<dbReference type="Pfam" id="PF00583">
    <property type="entry name" value="Acetyltransf_1"/>
    <property type="match status" value="1"/>
</dbReference>
<reference evidence="3 4" key="1">
    <citation type="journal article" date="2015" name="Int. J. Syst. Evol. Microbiol.">
        <title>Burkholderia monticola sp. nov., isolated from mountain soil.</title>
        <authorList>
            <person name="Baek I."/>
            <person name="Seo B."/>
            <person name="Lee I."/>
            <person name="Yi H."/>
            <person name="Chun J."/>
        </authorList>
    </citation>
    <scope>NUCLEOTIDE SEQUENCE [LARGE SCALE GENOMIC DNA]</scope>
    <source>
        <strain evidence="3 4">JC2948</strain>
    </source>
</reference>
<dbReference type="SUPFAM" id="SSF55729">
    <property type="entry name" value="Acyl-CoA N-acyltransferases (Nat)"/>
    <property type="match status" value="1"/>
</dbReference>
<dbReference type="InterPro" id="IPR016181">
    <property type="entry name" value="Acyl_CoA_acyltransferase"/>
</dbReference>